<proteinExistence type="predicted"/>
<dbReference type="Proteomes" id="UP001476247">
    <property type="component" value="Unassembled WGS sequence"/>
</dbReference>
<evidence type="ECO:0000313" key="1">
    <source>
        <dbReference type="EMBL" id="GAA5800377.1"/>
    </source>
</evidence>
<sequence length="110" mass="12449">MSNNNVNFANAENVYFDESTYICKNPRRAFASLGWIWDYVEKKNKKTNRVVVVEEEDFPDYMCFPSSYGGKASPDCSKKRKKVTLKTIEDPVHDVVDMGNVADDMGHSGG</sequence>
<dbReference type="EMBL" id="BAABUJ010000015">
    <property type="protein sequence ID" value="GAA5800377.1"/>
    <property type="molecule type" value="Genomic_DNA"/>
</dbReference>
<keyword evidence="2" id="KW-1185">Reference proteome</keyword>
<name>A0ABP9Y231_9FUNG</name>
<reference evidence="1 2" key="1">
    <citation type="submission" date="2024-04" db="EMBL/GenBank/DDBJ databases">
        <title>genome sequences of Mucor flavus KT1a and Helicostylum pulchrum KT1b strains isolation_sourced from the surface of a dry-aged beef.</title>
        <authorList>
            <person name="Toyotome T."/>
            <person name="Hosono M."/>
            <person name="Torimaru M."/>
            <person name="Fukuda K."/>
            <person name="Mikami N."/>
        </authorList>
    </citation>
    <scope>NUCLEOTIDE SEQUENCE [LARGE SCALE GENOMIC DNA]</scope>
    <source>
        <strain evidence="1 2">KT1b</strain>
    </source>
</reference>
<comment type="caution">
    <text evidence="1">The sequence shown here is derived from an EMBL/GenBank/DDBJ whole genome shotgun (WGS) entry which is preliminary data.</text>
</comment>
<gene>
    <name evidence="1" type="ORF">HPULCUR_005806</name>
</gene>
<accession>A0ABP9Y231</accession>
<protein>
    <submittedName>
        <fullName evidence="1">Uncharacterized protein</fullName>
    </submittedName>
</protein>
<organism evidence="1 2">
    <name type="scientific">Helicostylum pulchrum</name>
    <dbReference type="NCBI Taxonomy" id="562976"/>
    <lineage>
        <taxon>Eukaryota</taxon>
        <taxon>Fungi</taxon>
        <taxon>Fungi incertae sedis</taxon>
        <taxon>Mucoromycota</taxon>
        <taxon>Mucoromycotina</taxon>
        <taxon>Mucoromycetes</taxon>
        <taxon>Mucorales</taxon>
        <taxon>Mucorineae</taxon>
        <taxon>Mucoraceae</taxon>
        <taxon>Helicostylum</taxon>
    </lineage>
</organism>
<evidence type="ECO:0000313" key="2">
    <source>
        <dbReference type="Proteomes" id="UP001476247"/>
    </source>
</evidence>